<dbReference type="Proteomes" id="UP000178622">
    <property type="component" value="Unassembled WGS sequence"/>
</dbReference>
<keyword evidence="1" id="KW-0472">Membrane</keyword>
<dbReference type="OrthoDB" id="9788195at2"/>
<dbReference type="RefSeq" id="WP_070792799.1">
    <property type="nucleotide sequence ID" value="NZ_MKIR01000023.1"/>
</dbReference>
<keyword evidence="1" id="KW-1133">Transmembrane helix</keyword>
<dbReference type="STRING" id="1859473.BG261_05620"/>
<organism evidence="2 3">
    <name type="scientific">Floricoccus tropicus</name>
    <dbReference type="NCBI Taxonomy" id="1859473"/>
    <lineage>
        <taxon>Bacteria</taxon>
        <taxon>Bacillati</taxon>
        <taxon>Bacillota</taxon>
        <taxon>Bacilli</taxon>
        <taxon>Lactobacillales</taxon>
        <taxon>Streptococcaceae</taxon>
        <taxon>Floricoccus</taxon>
    </lineage>
</organism>
<name>A0A1E8GLJ5_9LACT</name>
<proteinExistence type="predicted"/>
<accession>A0A1E8GLJ5</accession>
<protein>
    <submittedName>
        <fullName evidence="2">Multidrug ABC transporter permease</fullName>
    </submittedName>
</protein>
<feature type="transmembrane region" description="Helical" evidence="1">
    <location>
        <begin position="198"/>
        <end position="221"/>
    </location>
</feature>
<dbReference type="EMBL" id="MKIR01000023">
    <property type="protein sequence ID" value="OFI48866.1"/>
    <property type="molecule type" value="Genomic_DNA"/>
</dbReference>
<dbReference type="Pfam" id="PF06182">
    <property type="entry name" value="ABC2_membrane_6"/>
    <property type="match status" value="1"/>
</dbReference>
<comment type="caution">
    <text evidence="2">The sequence shown here is derived from an EMBL/GenBank/DDBJ whole genome shotgun (WGS) entry which is preliminary data.</text>
</comment>
<sequence length="261" mass="29775">MKRILRLEKIFIKQYLKQLMEYRVDFIVGVLGVVLTQALNILFLNVIFSKIPTLEGWTLQQIVFIYGFSLIPKGLDHLFSDNLWAVGQRLVWKGEFDKYMTRPINPLIHVIIETFQVDALGELIVGIGLLASTVGTITWTPTKVILFIIAIPFATMIYTSLKIIASSMAFWSKQAGSIMYFFYLFNDFAKYPVNIYNTLIRTIISFIIPFAFTAFYPASFFLTGQNVMFNIEGLIIVSIILFIISLLIWNKGLSVYESAGS</sequence>
<feature type="transmembrane region" description="Helical" evidence="1">
    <location>
        <begin position="170"/>
        <end position="186"/>
    </location>
</feature>
<dbReference type="InterPro" id="IPR010390">
    <property type="entry name" value="ABC-2_transporter-like"/>
</dbReference>
<dbReference type="PANTHER" id="PTHR36833">
    <property type="entry name" value="SLR0610 PROTEIN-RELATED"/>
    <property type="match status" value="1"/>
</dbReference>
<keyword evidence="3" id="KW-1185">Reference proteome</keyword>
<keyword evidence="1" id="KW-0812">Transmembrane</keyword>
<dbReference type="PANTHER" id="PTHR36833:SF1">
    <property type="entry name" value="INTEGRAL MEMBRANE TRANSPORT PROTEIN"/>
    <property type="match status" value="1"/>
</dbReference>
<gene>
    <name evidence="2" type="ORF">BG261_05620</name>
</gene>
<evidence type="ECO:0000313" key="2">
    <source>
        <dbReference type="EMBL" id="OFI48866.1"/>
    </source>
</evidence>
<reference evidence="3" key="1">
    <citation type="submission" date="2016-09" db="EMBL/GenBank/DDBJ databases">
        <title>Draft genome sequence of a novel species of the family Streptococcaceae isolated from flowers.</title>
        <authorList>
            <person name="Chuah L.-O."/>
            <person name="Yap K.-P."/>
            <person name="Thong K.L."/>
            <person name="Liong M.T."/>
            <person name="Ahmad R."/>
            <person name="Rusul G."/>
        </authorList>
    </citation>
    <scope>NUCLEOTIDE SEQUENCE [LARGE SCALE GENOMIC DNA]</scope>
    <source>
        <strain evidence="3">DF1</strain>
    </source>
</reference>
<dbReference type="AlphaFoldDB" id="A0A1E8GLJ5"/>
<evidence type="ECO:0000256" key="1">
    <source>
        <dbReference type="SAM" id="Phobius"/>
    </source>
</evidence>
<evidence type="ECO:0000313" key="3">
    <source>
        <dbReference type="Proteomes" id="UP000178622"/>
    </source>
</evidence>
<feature type="transmembrane region" description="Helical" evidence="1">
    <location>
        <begin position="227"/>
        <end position="249"/>
    </location>
</feature>
<feature type="transmembrane region" description="Helical" evidence="1">
    <location>
        <begin position="26"/>
        <end position="48"/>
    </location>
</feature>